<name>A0A1S2VD29_9BACT</name>
<keyword evidence="2" id="KW-1185">Reference proteome</keyword>
<gene>
    <name evidence="1" type="ORF">BLX24_24260</name>
</gene>
<proteinExistence type="predicted"/>
<sequence>MPVPLRRKYGQWVVHQPLFCQFLDVYSDEPSVDIDAFFSCLLQHFRYGSVLHLARIPAGLSGTVQLRTAYTDVLALPAGDEFSQTHYSADRRRQLRRAQQQGWQRWPATDPTLMIQWFKNYHAQQIAGGVGDWAYDVLHGLTQALLRRRLATLYYVSDVASQKAQAGALVVQAFGRMIYLFNAATPAGRAGQARAWLLDRILRETHPPAVFDFESPEVPAVARFYQEFGAHPVPYYILRWNRLTKVGQWVRRLVLIIMNNGQWLM</sequence>
<organism evidence="1 2">
    <name type="scientific">Arsenicibacter rosenii</name>
    <dbReference type="NCBI Taxonomy" id="1750698"/>
    <lineage>
        <taxon>Bacteria</taxon>
        <taxon>Pseudomonadati</taxon>
        <taxon>Bacteroidota</taxon>
        <taxon>Cytophagia</taxon>
        <taxon>Cytophagales</taxon>
        <taxon>Spirosomataceae</taxon>
        <taxon>Arsenicibacter</taxon>
    </lineage>
</organism>
<evidence type="ECO:0008006" key="3">
    <source>
        <dbReference type="Google" id="ProtNLM"/>
    </source>
</evidence>
<evidence type="ECO:0000313" key="2">
    <source>
        <dbReference type="Proteomes" id="UP000181790"/>
    </source>
</evidence>
<evidence type="ECO:0000313" key="1">
    <source>
        <dbReference type="EMBL" id="OIN56614.1"/>
    </source>
</evidence>
<dbReference type="Proteomes" id="UP000181790">
    <property type="component" value="Unassembled WGS sequence"/>
</dbReference>
<dbReference type="AlphaFoldDB" id="A0A1S2VD29"/>
<reference evidence="1 2" key="1">
    <citation type="submission" date="2016-10" db="EMBL/GenBank/DDBJ databases">
        <title>Arsenicibacter rosenii gen. nov., sp. nov., an efficient arsenic-methylating bacterium isolated from an arsenic-contaminated paddy soil.</title>
        <authorList>
            <person name="Huang K."/>
        </authorList>
    </citation>
    <scope>NUCLEOTIDE SEQUENCE [LARGE SCALE GENOMIC DNA]</scope>
    <source>
        <strain evidence="1 2">SM-1</strain>
    </source>
</reference>
<comment type="caution">
    <text evidence="1">The sequence shown here is derived from an EMBL/GenBank/DDBJ whole genome shotgun (WGS) entry which is preliminary data.</text>
</comment>
<dbReference type="EMBL" id="MORL01000021">
    <property type="protein sequence ID" value="OIN56614.1"/>
    <property type="molecule type" value="Genomic_DNA"/>
</dbReference>
<accession>A0A1S2VD29</accession>
<protein>
    <recommendedName>
        <fullName evidence="3">BioF2-like acetyltransferase domain-containing protein</fullName>
    </recommendedName>
</protein>
<dbReference type="Gene3D" id="3.40.630.30">
    <property type="match status" value="1"/>
</dbReference>